<evidence type="ECO:0000313" key="3">
    <source>
        <dbReference type="EMBL" id="KZL68609.1"/>
    </source>
</evidence>
<protein>
    <submittedName>
        <fullName evidence="3">Gmc oxidoreductase</fullName>
    </submittedName>
</protein>
<dbReference type="Pfam" id="PF05199">
    <property type="entry name" value="GMC_oxred_C"/>
    <property type="match status" value="1"/>
</dbReference>
<dbReference type="EMBL" id="LFIW01002504">
    <property type="protein sequence ID" value="KZL68609.1"/>
    <property type="molecule type" value="Genomic_DNA"/>
</dbReference>
<dbReference type="PROSITE" id="PS00624">
    <property type="entry name" value="GMC_OXRED_2"/>
    <property type="match status" value="1"/>
</dbReference>
<dbReference type="GO" id="GO:0050660">
    <property type="term" value="F:flavin adenine dinucleotide binding"/>
    <property type="evidence" value="ECO:0007669"/>
    <property type="project" value="InterPro"/>
</dbReference>
<dbReference type="InterPro" id="IPR012132">
    <property type="entry name" value="GMC_OxRdtase"/>
</dbReference>
<dbReference type="Gene3D" id="3.50.50.60">
    <property type="entry name" value="FAD/NAD(P)-binding domain"/>
    <property type="match status" value="1"/>
</dbReference>
<keyword evidence="2" id="KW-0274">FAD</keyword>
<dbReference type="PANTHER" id="PTHR11552:SF213">
    <property type="entry name" value="DEHYDROGENASE, PUTATIVE-RELATED"/>
    <property type="match status" value="1"/>
</dbReference>
<dbReference type="InterPro" id="IPR007867">
    <property type="entry name" value="GMC_OxRtase_C"/>
</dbReference>
<name>A0A166R119_COLIC</name>
<dbReference type="InterPro" id="IPR000172">
    <property type="entry name" value="GMC_OxRdtase_N"/>
</dbReference>
<comment type="caution">
    <text evidence="3">The sequence shown here is derived from an EMBL/GenBank/DDBJ whole genome shotgun (WGS) entry which is preliminary data.</text>
</comment>
<evidence type="ECO:0000256" key="1">
    <source>
        <dbReference type="ARBA" id="ARBA00010790"/>
    </source>
</evidence>
<dbReference type="Proteomes" id="UP000076584">
    <property type="component" value="Unassembled WGS sequence"/>
</dbReference>
<dbReference type="InterPro" id="IPR036188">
    <property type="entry name" value="FAD/NAD-bd_sf"/>
</dbReference>
<sequence>MRWCLHATNVLLGYIAATASAVPSQKFAARQSTSILASYDYVIVGSGPGGGPLAARLAIAGKKVLLIEAGDDQGDSVPYQVPALSLQSTEYEPMKWDYFVQHLSDPEEQKKDSKMTYRLPSGELYVGLNPPTGAEPLGILYPRAGTLGGCGSHNALITVYPHKSDWDGIASLTGDSTWSAANMRKYFQRLENAEYLPNGVIGHGFSGWLTTSVTDLGLVIQDVKLLTVILSAASAMGKNLIGLIFSTIQGLGEVLLRDLNVDLPGRDAAEGLYQVPISVDSGIRVGPRDFVLETANAKNADGSRKYHLDLKLNTLVTKVRFDQSGPKPRAVGVDFIAGQSLYRADPRSGNAGEGTAGSVNATAEVIISAGSFNTPQLLKLSGVGPREELAFFNIPVVVDLPGVGTNLQDRYETSVIGETPTDFQITKDCTFIRPGTDDPCLKRWQEGAANGKRGIYGSNGISLGIVKKSSVAEGDPDLFIAGAPVNFPGYSPGYAAAGTADARHWSWITLKAHTRNRAGTIKLRSTDPRDMPQIDFNSFQDEGAGTRDIQAVVEGMKLSRKMFESVVPLTGGFTEVWPGKNVTDEMLPEFVKNEAWGHHASCTCPIGKDGDAMAVLDSKFKVRGTEGLRVVDASVFPKIPGYYIAVPVYMVSEKAADVILGV</sequence>
<evidence type="ECO:0000256" key="2">
    <source>
        <dbReference type="PIRSR" id="PIRSR000137-2"/>
    </source>
</evidence>
<keyword evidence="4" id="KW-1185">Reference proteome</keyword>
<evidence type="ECO:0000313" key="4">
    <source>
        <dbReference type="Proteomes" id="UP000076584"/>
    </source>
</evidence>
<dbReference type="AlphaFoldDB" id="A0A166R119"/>
<dbReference type="GO" id="GO:0016614">
    <property type="term" value="F:oxidoreductase activity, acting on CH-OH group of donors"/>
    <property type="evidence" value="ECO:0007669"/>
    <property type="project" value="InterPro"/>
</dbReference>
<organism evidence="3 4">
    <name type="scientific">Colletotrichum incanum</name>
    <name type="common">Soybean anthracnose fungus</name>
    <dbReference type="NCBI Taxonomy" id="1573173"/>
    <lineage>
        <taxon>Eukaryota</taxon>
        <taxon>Fungi</taxon>
        <taxon>Dikarya</taxon>
        <taxon>Ascomycota</taxon>
        <taxon>Pezizomycotina</taxon>
        <taxon>Sordariomycetes</taxon>
        <taxon>Hypocreomycetidae</taxon>
        <taxon>Glomerellales</taxon>
        <taxon>Glomerellaceae</taxon>
        <taxon>Colletotrichum</taxon>
        <taxon>Colletotrichum spaethianum species complex</taxon>
    </lineage>
</organism>
<accession>A0A166R119</accession>
<dbReference type="Gene3D" id="3.30.560.10">
    <property type="entry name" value="Glucose Oxidase, domain 3"/>
    <property type="match status" value="1"/>
</dbReference>
<dbReference type="PANTHER" id="PTHR11552">
    <property type="entry name" value="GLUCOSE-METHANOL-CHOLINE GMC OXIDOREDUCTASE"/>
    <property type="match status" value="1"/>
</dbReference>
<gene>
    <name evidence="3" type="ORF">CI238_00105</name>
</gene>
<dbReference type="Pfam" id="PF00732">
    <property type="entry name" value="GMC_oxred_N"/>
    <property type="match status" value="1"/>
</dbReference>
<dbReference type="SUPFAM" id="SSF54373">
    <property type="entry name" value="FAD-linked reductases, C-terminal domain"/>
    <property type="match status" value="1"/>
</dbReference>
<dbReference type="PIRSF" id="PIRSF000137">
    <property type="entry name" value="Alcohol_oxidase"/>
    <property type="match status" value="1"/>
</dbReference>
<comment type="similarity">
    <text evidence="1">Belongs to the GMC oxidoreductase family.</text>
</comment>
<keyword evidence="2" id="KW-0285">Flavoprotein</keyword>
<reference evidence="3 4" key="1">
    <citation type="submission" date="2015-06" db="EMBL/GenBank/DDBJ databases">
        <title>Survival trade-offs in plant roots during colonization by closely related pathogenic and mutualistic fungi.</title>
        <authorList>
            <person name="Hacquard S."/>
            <person name="Kracher B."/>
            <person name="Hiruma K."/>
            <person name="Weinman A."/>
            <person name="Muench P."/>
            <person name="Garrido Oter R."/>
            <person name="Ver Loren van Themaat E."/>
            <person name="Dallerey J.-F."/>
            <person name="Damm U."/>
            <person name="Henrissat B."/>
            <person name="Lespinet O."/>
            <person name="Thon M."/>
            <person name="Kemen E."/>
            <person name="McHardy A.C."/>
            <person name="Schulze-Lefert P."/>
            <person name="O'Connell R.J."/>
        </authorList>
    </citation>
    <scope>NUCLEOTIDE SEQUENCE [LARGE SCALE GENOMIC DNA]</scope>
    <source>
        <strain evidence="3 4">MAFF 238704</strain>
    </source>
</reference>
<dbReference type="OrthoDB" id="269227at2759"/>
<comment type="cofactor">
    <cofactor evidence="2">
        <name>FAD</name>
        <dbReference type="ChEBI" id="CHEBI:57692"/>
    </cofactor>
</comment>
<feature type="binding site" evidence="2">
    <location>
        <position position="316"/>
    </location>
    <ligand>
        <name>FAD</name>
        <dbReference type="ChEBI" id="CHEBI:57692"/>
    </ligand>
</feature>
<dbReference type="STRING" id="1573173.A0A166R119"/>
<dbReference type="SUPFAM" id="SSF51905">
    <property type="entry name" value="FAD/NAD(P)-binding domain"/>
    <property type="match status" value="1"/>
</dbReference>
<proteinExistence type="inferred from homology"/>